<reference evidence="3" key="1">
    <citation type="submission" date="2018-12" db="EMBL/GenBank/DDBJ databases">
        <title>Bacillus chawlae sp. nov., Bacillus glennii sp. nov., and Bacillus saganii sp. nov. Isolated from the Vehicle Assembly Building at Kennedy Space Center where the Viking Spacecraft were Assembled.</title>
        <authorList>
            <person name="Seuylemezian A."/>
            <person name="Vaishampayan P."/>
        </authorList>
    </citation>
    <scope>NUCLEOTIDE SEQUENCE [LARGE SCALE GENOMIC DNA]</scope>
    <source>
        <strain evidence="3">DSM 13966</strain>
    </source>
</reference>
<proteinExistence type="predicted"/>
<dbReference type="EMBL" id="RSFW01000006">
    <property type="protein sequence ID" value="RSD28715.1"/>
    <property type="molecule type" value="Genomic_DNA"/>
</dbReference>
<evidence type="ECO:0000313" key="2">
    <source>
        <dbReference type="EMBL" id="RSD28715.1"/>
    </source>
</evidence>
<accession>A0A3R9F4A2</accession>
<protein>
    <submittedName>
        <fullName evidence="2">Uncharacterized protein</fullName>
    </submittedName>
</protein>
<organism evidence="2 3">
    <name type="scientific">Mesobacillus subterraneus</name>
    <dbReference type="NCBI Taxonomy" id="285983"/>
    <lineage>
        <taxon>Bacteria</taxon>
        <taxon>Bacillati</taxon>
        <taxon>Bacillota</taxon>
        <taxon>Bacilli</taxon>
        <taxon>Bacillales</taxon>
        <taxon>Bacillaceae</taxon>
        <taxon>Mesobacillus</taxon>
    </lineage>
</organism>
<feature type="region of interest" description="Disordered" evidence="1">
    <location>
        <begin position="50"/>
        <end position="77"/>
    </location>
</feature>
<evidence type="ECO:0000313" key="3">
    <source>
        <dbReference type="Proteomes" id="UP000279911"/>
    </source>
</evidence>
<comment type="caution">
    <text evidence="2">The sequence shown here is derived from an EMBL/GenBank/DDBJ whole genome shotgun (WGS) entry which is preliminary data.</text>
</comment>
<dbReference type="RefSeq" id="WP_125478677.1">
    <property type="nucleotide sequence ID" value="NZ_RSFW01000006.1"/>
</dbReference>
<dbReference type="AlphaFoldDB" id="A0A3R9F4A2"/>
<gene>
    <name evidence="2" type="ORF">EJA10_03835</name>
</gene>
<name>A0A3R9F4A2_9BACI</name>
<sequence>MVPRNSQRGRLLSKRVITARNEMRSSHFLYEFEDDDHDWSKEKKLNSLNFPRGVSMNSSRKSKLKKRLANNVHQEYD</sequence>
<dbReference type="Proteomes" id="UP000279911">
    <property type="component" value="Unassembled WGS sequence"/>
</dbReference>
<evidence type="ECO:0000256" key="1">
    <source>
        <dbReference type="SAM" id="MobiDB-lite"/>
    </source>
</evidence>
<dbReference type="OrthoDB" id="2891737at2"/>